<organism evidence="1 2">
    <name type="scientific">Potamilus streckersoni</name>
    <dbReference type="NCBI Taxonomy" id="2493646"/>
    <lineage>
        <taxon>Eukaryota</taxon>
        <taxon>Metazoa</taxon>
        <taxon>Spiralia</taxon>
        <taxon>Lophotrochozoa</taxon>
        <taxon>Mollusca</taxon>
        <taxon>Bivalvia</taxon>
        <taxon>Autobranchia</taxon>
        <taxon>Heteroconchia</taxon>
        <taxon>Palaeoheterodonta</taxon>
        <taxon>Unionida</taxon>
        <taxon>Unionoidea</taxon>
        <taxon>Unionidae</taxon>
        <taxon>Ambleminae</taxon>
        <taxon>Lampsilini</taxon>
        <taxon>Potamilus</taxon>
    </lineage>
</organism>
<proteinExistence type="predicted"/>
<sequence length="132" mass="15005">MTRQMMIFSGRLSFTSSGVGTRDLRIGRSKSATWALATIIAKNRMPKKTKIETQHEILGPYQTQNPIVINIMDTSAAQFMLELYNKIRIADKYERPLQEPNENHLGLDNSHFPDIHEINAADLIMSFVNDGK</sequence>
<name>A0AAE0SUG8_9BIVA</name>
<keyword evidence="2" id="KW-1185">Reference proteome</keyword>
<reference evidence="1" key="3">
    <citation type="submission" date="2023-05" db="EMBL/GenBank/DDBJ databases">
        <authorList>
            <person name="Smith C.H."/>
        </authorList>
    </citation>
    <scope>NUCLEOTIDE SEQUENCE</scope>
    <source>
        <strain evidence="1">CHS0354</strain>
        <tissue evidence="1">Mantle</tissue>
    </source>
</reference>
<protein>
    <submittedName>
        <fullName evidence="1">Uncharacterized protein</fullName>
    </submittedName>
</protein>
<evidence type="ECO:0000313" key="2">
    <source>
        <dbReference type="Proteomes" id="UP001195483"/>
    </source>
</evidence>
<accession>A0AAE0SUG8</accession>
<reference evidence="1" key="1">
    <citation type="journal article" date="2021" name="Genome Biol. Evol.">
        <title>A High-Quality Reference Genome for a Parasitic Bivalve with Doubly Uniparental Inheritance (Bivalvia: Unionida).</title>
        <authorList>
            <person name="Smith C.H."/>
        </authorList>
    </citation>
    <scope>NUCLEOTIDE SEQUENCE</scope>
    <source>
        <strain evidence="1">CHS0354</strain>
    </source>
</reference>
<comment type="caution">
    <text evidence="1">The sequence shown here is derived from an EMBL/GenBank/DDBJ whole genome shotgun (WGS) entry which is preliminary data.</text>
</comment>
<evidence type="ECO:0000313" key="1">
    <source>
        <dbReference type="EMBL" id="KAK3598257.1"/>
    </source>
</evidence>
<dbReference type="Proteomes" id="UP001195483">
    <property type="component" value="Unassembled WGS sequence"/>
</dbReference>
<reference evidence="1" key="2">
    <citation type="journal article" date="2021" name="Genome Biol. Evol.">
        <title>Developing a high-quality reference genome for a parasitic bivalve with doubly uniparental inheritance (Bivalvia: Unionida).</title>
        <authorList>
            <person name="Smith C.H."/>
        </authorList>
    </citation>
    <scope>NUCLEOTIDE SEQUENCE</scope>
    <source>
        <strain evidence="1">CHS0354</strain>
        <tissue evidence="1">Mantle</tissue>
    </source>
</reference>
<dbReference type="AlphaFoldDB" id="A0AAE0SUG8"/>
<dbReference type="EMBL" id="JAEAOA010002002">
    <property type="protein sequence ID" value="KAK3598257.1"/>
    <property type="molecule type" value="Genomic_DNA"/>
</dbReference>
<gene>
    <name evidence="1" type="ORF">CHS0354_034238</name>
</gene>